<keyword evidence="1" id="KW-0732">Signal</keyword>
<name>A0A368K2C9_9HYPH</name>
<accession>A0A368K2C9</accession>
<dbReference type="Proteomes" id="UP000253420">
    <property type="component" value="Unassembled WGS sequence"/>
</dbReference>
<organism evidence="2 3">
    <name type="scientific">Phyllobacterium salinisoli</name>
    <dbReference type="NCBI Taxonomy" id="1899321"/>
    <lineage>
        <taxon>Bacteria</taxon>
        <taxon>Pseudomonadati</taxon>
        <taxon>Pseudomonadota</taxon>
        <taxon>Alphaproteobacteria</taxon>
        <taxon>Hyphomicrobiales</taxon>
        <taxon>Phyllobacteriaceae</taxon>
        <taxon>Phyllobacterium</taxon>
    </lineage>
</organism>
<evidence type="ECO:0000313" key="2">
    <source>
        <dbReference type="EMBL" id="RCS22623.1"/>
    </source>
</evidence>
<dbReference type="AlphaFoldDB" id="A0A368K2C9"/>
<sequence>MKASLLLCASLAVLLGAAGPAGAEMRVLRDSFDGQSFSKEGGLYYKKNFEQKAGIVEFQRDVAIRGGALKLSVKPHCPAAETLCSERAEIWEKPDLRVPYNEGVWYGFTVKFGAPIPQDDHRYLIAQWKREIGPEAEGDFSPFLALRLRQGKLFATVETNYIAPQATLAAAAPEKTTAPCASGETPVWLRPETNQMRALVATDATWTPEDGSLFSSCTSAISVIRHGALPSPDSGWIDFAIFTRPGPDGSGHIEVFANGKPVVTVRGHIGHGDKGLGENQYFKFGPYRAANKDEWTLYYDNFRRSPHCKDVLDKGECPAL</sequence>
<dbReference type="OrthoDB" id="7330009at2"/>
<evidence type="ECO:0000313" key="3">
    <source>
        <dbReference type="Proteomes" id="UP000253420"/>
    </source>
</evidence>
<evidence type="ECO:0008006" key="4">
    <source>
        <dbReference type="Google" id="ProtNLM"/>
    </source>
</evidence>
<dbReference type="RefSeq" id="WP_114441740.1">
    <property type="nucleotide sequence ID" value="NZ_QOZG01000007.1"/>
</dbReference>
<reference evidence="2 3" key="1">
    <citation type="submission" date="2018-07" db="EMBL/GenBank/DDBJ databases">
        <title>The draft genome of Phyllobacterium salinisoli.</title>
        <authorList>
            <person name="Liu L."/>
            <person name="Li L."/>
            <person name="Zhang X."/>
            <person name="Liang L."/>
        </authorList>
    </citation>
    <scope>NUCLEOTIDE SEQUENCE [LARGE SCALE GENOMIC DNA]</scope>
    <source>
        <strain evidence="2 3">LLAN61</strain>
    </source>
</reference>
<feature type="signal peptide" evidence="1">
    <location>
        <begin position="1"/>
        <end position="23"/>
    </location>
</feature>
<comment type="caution">
    <text evidence="2">The sequence shown here is derived from an EMBL/GenBank/DDBJ whole genome shotgun (WGS) entry which is preliminary data.</text>
</comment>
<dbReference type="InterPro" id="IPR025975">
    <property type="entry name" value="Polysacc_lyase"/>
</dbReference>
<protein>
    <recommendedName>
        <fullName evidence="4">Polysaccharide lyase-like protein</fullName>
    </recommendedName>
</protein>
<proteinExistence type="predicted"/>
<evidence type="ECO:0000256" key="1">
    <source>
        <dbReference type="SAM" id="SignalP"/>
    </source>
</evidence>
<feature type="chain" id="PRO_5016596201" description="Polysaccharide lyase-like protein" evidence="1">
    <location>
        <begin position="24"/>
        <end position="320"/>
    </location>
</feature>
<keyword evidence="3" id="KW-1185">Reference proteome</keyword>
<dbReference type="Pfam" id="PF14099">
    <property type="entry name" value="Polysacc_lyase"/>
    <property type="match status" value="1"/>
</dbReference>
<gene>
    <name evidence="2" type="ORF">DUT91_17220</name>
</gene>
<dbReference type="EMBL" id="QOZG01000007">
    <property type="protein sequence ID" value="RCS22623.1"/>
    <property type="molecule type" value="Genomic_DNA"/>
</dbReference>
<dbReference type="Gene3D" id="2.60.120.200">
    <property type="match status" value="1"/>
</dbReference>